<sequence>MWRKLASVPALIIYLAFVPVLTVAAEIYVLTGYSLPWLGIPAFALVIITINSGLLPNRDVSPSRLARLAVYLALAALIVFVVVCMTIYFTVGLSRLARFDVLAPFVLGYLLASALSVELCYKLKAKKSGKV</sequence>
<accession>Q83H40</accession>
<feature type="transmembrane region" description="Helical" evidence="1">
    <location>
        <begin position="68"/>
        <end position="89"/>
    </location>
</feature>
<dbReference type="GeneID" id="67387802"/>
<gene>
    <name evidence="2" type="ordered locus">TWT_022</name>
</gene>
<dbReference type="HOGENOM" id="CLU_1926657_0_0_11"/>
<dbReference type="KEGG" id="twh:TWT_022"/>
<keyword evidence="3" id="KW-1185">Reference proteome</keyword>
<dbReference type="AlphaFoldDB" id="Q83H40"/>
<feature type="transmembrane region" description="Helical" evidence="1">
    <location>
        <begin position="34"/>
        <end position="56"/>
    </location>
</feature>
<evidence type="ECO:0000313" key="3">
    <source>
        <dbReference type="Proteomes" id="UP000002200"/>
    </source>
</evidence>
<reference evidence="2 3" key="1">
    <citation type="journal article" date="2003" name="Genome Res.">
        <title>Tropheryma whipplei twist: a human pathogenic Actinobacteria with a reduced genome.</title>
        <authorList>
            <person name="Raoult D."/>
            <person name="Ogata H."/>
            <person name="Audic S."/>
            <person name="Robert C."/>
            <person name="Suhre K."/>
            <person name="Drancourt M."/>
            <person name="Claverie J.-M."/>
        </authorList>
    </citation>
    <scope>NUCLEOTIDE SEQUENCE [LARGE SCALE GENOMIC DNA]</scope>
    <source>
        <strain evidence="2 3">Twist</strain>
    </source>
</reference>
<proteinExistence type="predicted"/>
<dbReference type="EMBL" id="AE014184">
    <property type="protein sequence ID" value="AAO44119.1"/>
    <property type="molecule type" value="Genomic_DNA"/>
</dbReference>
<evidence type="ECO:0000256" key="1">
    <source>
        <dbReference type="SAM" id="Phobius"/>
    </source>
</evidence>
<keyword evidence="1" id="KW-0812">Transmembrane</keyword>
<organism evidence="2 3">
    <name type="scientific">Tropheryma whipplei (strain Twist)</name>
    <name type="common">Whipple's bacillus</name>
    <dbReference type="NCBI Taxonomy" id="203267"/>
    <lineage>
        <taxon>Bacteria</taxon>
        <taxon>Bacillati</taxon>
        <taxon>Actinomycetota</taxon>
        <taxon>Actinomycetes</taxon>
        <taxon>Micrococcales</taxon>
        <taxon>Tropherymataceae</taxon>
        <taxon>Tropheryma</taxon>
    </lineage>
</organism>
<dbReference type="Proteomes" id="UP000002200">
    <property type="component" value="Chromosome"/>
</dbReference>
<protein>
    <submittedName>
        <fullName evidence="2">Uncharacterized protein</fullName>
    </submittedName>
</protein>
<keyword evidence="1" id="KW-1133">Transmembrane helix</keyword>
<keyword evidence="1" id="KW-0472">Membrane</keyword>
<dbReference type="RefSeq" id="WP_011095996.1">
    <property type="nucleotide sequence ID" value="NC_004572.3"/>
</dbReference>
<name>Q83H40_TROWT</name>
<feature type="transmembrane region" description="Helical" evidence="1">
    <location>
        <begin position="101"/>
        <end position="121"/>
    </location>
</feature>
<evidence type="ECO:0000313" key="2">
    <source>
        <dbReference type="EMBL" id="AAO44119.1"/>
    </source>
</evidence>